<protein>
    <recommendedName>
        <fullName evidence="4">Life-span regulatory factor-domain-containing protein</fullName>
    </recommendedName>
</protein>
<evidence type="ECO:0000313" key="3">
    <source>
        <dbReference type="Proteomes" id="UP000053095"/>
    </source>
</evidence>
<feature type="region of interest" description="Disordered" evidence="1">
    <location>
        <begin position="1"/>
        <end position="86"/>
    </location>
</feature>
<feature type="compositionally biased region" description="Basic and acidic residues" evidence="1">
    <location>
        <begin position="187"/>
        <end position="196"/>
    </location>
</feature>
<feature type="compositionally biased region" description="Low complexity" evidence="1">
    <location>
        <begin position="159"/>
        <end position="178"/>
    </location>
</feature>
<feature type="compositionally biased region" description="Basic residues" evidence="1">
    <location>
        <begin position="1"/>
        <end position="10"/>
    </location>
</feature>
<accession>A0A6V8H320</accession>
<dbReference type="InterPro" id="IPR024368">
    <property type="entry name" value="Ecl1/2/3"/>
</dbReference>
<name>A0A6V8H320_TALPI</name>
<feature type="region of interest" description="Disordered" evidence="1">
    <location>
        <begin position="159"/>
        <end position="196"/>
    </location>
</feature>
<dbReference type="Pfam" id="PF12855">
    <property type="entry name" value="Ecl1"/>
    <property type="match status" value="1"/>
</dbReference>
<comment type="caution">
    <text evidence="2">The sequence shown here is derived from an EMBL/GenBank/DDBJ whole genome shotgun (WGS) entry which is preliminary data.</text>
</comment>
<sequence length="373" mass="39581">MKRPPFHRHTSSSSTSSTPSNKTTPPPPTSTTTTTASKKGPAIKSTRPPVYHRKSASAHQFHYRNKSHQSLGKLLGAGSGPASHPVNAEDEQLEMATSFLQYCAMCEKQITVPSNSVLYCSESCRRKDSCKPLSASSYTYTMTSPSSSPINTNTHINMDSSSTTSSITSSPSKPIPVSRPLLGRIPSDLHDSKSDLDPTEWKPIISGCRHGRNGSSTSLASSDAWAYLSQFHYPRDDARISSSTPSLHAMPFRRAPTTRNSTTSLLAMGTPSLVNTPSTTTASSSVTSSPPSSSGDYISATATTSYGYGAYTYAADAAAAAMDPGRPLPPRHNPSFSTSAGATKGVELVVPHIITSAEEDGHVAGHEGLWMKV</sequence>
<feature type="region of interest" description="Disordered" evidence="1">
    <location>
        <begin position="238"/>
        <end position="296"/>
    </location>
</feature>
<evidence type="ECO:0000256" key="1">
    <source>
        <dbReference type="SAM" id="MobiDB-lite"/>
    </source>
</evidence>
<proteinExistence type="predicted"/>
<evidence type="ECO:0000313" key="2">
    <source>
        <dbReference type="EMBL" id="GAM35719.1"/>
    </source>
</evidence>
<feature type="compositionally biased region" description="Basic residues" evidence="1">
    <location>
        <begin position="50"/>
        <end position="67"/>
    </location>
</feature>
<dbReference type="AlphaFoldDB" id="A0A6V8H320"/>
<keyword evidence="3" id="KW-1185">Reference proteome</keyword>
<feature type="compositionally biased region" description="Low complexity" evidence="1">
    <location>
        <begin position="11"/>
        <end position="23"/>
    </location>
</feature>
<dbReference type="EMBL" id="DF933813">
    <property type="protein sequence ID" value="GAM35719.1"/>
    <property type="molecule type" value="Genomic_DNA"/>
</dbReference>
<evidence type="ECO:0008006" key="4">
    <source>
        <dbReference type="Google" id="ProtNLM"/>
    </source>
</evidence>
<organism evidence="2 3">
    <name type="scientific">Talaromyces pinophilus</name>
    <name type="common">Penicillium pinophilum</name>
    <dbReference type="NCBI Taxonomy" id="128442"/>
    <lineage>
        <taxon>Eukaryota</taxon>
        <taxon>Fungi</taxon>
        <taxon>Dikarya</taxon>
        <taxon>Ascomycota</taxon>
        <taxon>Pezizomycotina</taxon>
        <taxon>Eurotiomycetes</taxon>
        <taxon>Eurotiomycetidae</taxon>
        <taxon>Eurotiales</taxon>
        <taxon>Trichocomaceae</taxon>
        <taxon>Talaromyces</taxon>
        <taxon>Talaromyces sect. Talaromyces</taxon>
    </lineage>
</organism>
<reference evidence="3" key="1">
    <citation type="journal article" date="2015" name="Genome Announc.">
        <title>Draft genome sequence of Talaromyces cellulolyticus strain Y-94, a source of lignocellulosic biomass-degrading enzymes.</title>
        <authorList>
            <person name="Fujii T."/>
            <person name="Koike H."/>
            <person name="Sawayama S."/>
            <person name="Yano S."/>
            <person name="Inoue H."/>
        </authorList>
    </citation>
    <scope>NUCLEOTIDE SEQUENCE [LARGE SCALE GENOMIC DNA]</scope>
    <source>
        <strain evidence="3">Y-94</strain>
    </source>
</reference>
<dbReference type="Proteomes" id="UP000053095">
    <property type="component" value="Unassembled WGS sequence"/>
</dbReference>
<gene>
    <name evidence="2" type="ORF">TCE0_017r04263</name>
</gene>
<feature type="compositionally biased region" description="Low complexity" evidence="1">
    <location>
        <begin position="276"/>
        <end position="296"/>
    </location>
</feature>